<dbReference type="PANTHER" id="PTHR14624:SF0">
    <property type="entry name" value="POLYPRENOL REDUCTASE"/>
    <property type="match status" value="1"/>
</dbReference>
<name>A0ABR2XZK3_9PEZI</name>
<dbReference type="EC" id="1.3.1.94" evidence="5"/>
<reference evidence="7 8" key="1">
    <citation type="submission" date="2024-02" db="EMBL/GenBank/DDBJ databases">
        <title>First draft genome assembly of two strains of Seiridium cardinale.</title>
        <authorList>
            <person name="Emiliani G."/>
            <person name="Scali E."/>
        </authorList>
    </citation>
    <scope>NUCLEOTIDE SEQUENCE [LARGE SCALE GENOMIC DNA]</scope>
    <source>
        <strain evidence="7 8">BM-138-000479</strain>
    </source>
</reference>
<comment type="pathway">
    <text evidence="5">Protein modification; protein glycosylation.</text>
</comment>
<dbReference type="EMBL" id="JARVKM010000012">
    <property type="protein sequence ID" value="KAK9779205.1"/>
    <property type="molecule type" value="Genomic_DNA"/>
</dbReference>
<proteinExistence type="inferred from homology"/>
<comment type="caution">
    <text evidence="7">The sequence shown here is derived from an EMBL/GenBank/DDBJ whole genome shotgun (WGS) entry which is preliminary data.</text>
</comment>
<evidence type="ECO:0000256" key="3">
    <source>
        <dbReference type="ARBA" id="ARBA00022989"/>
    </source>
</evidence>
<evidence type="ECO:0000256" key="5">
    <source>
        <dbReference type="RuleBase" id="RU367081"/>
    </source>
</evidence>
<feature type="transmembrane region" description="Helical" evidence="5">
    <location>
        <begin position="165"/>
        <end position="185"/>
    </location>
</feature>
<comment type="subcellular location">
    <subcellularLocation>
        <location evidence="1">Endomembrane system</location>
        <topology evidence="1">Multi-pass membrane protein</topology>
    </subcellularLocation>
    <subcellularLocation>
        <location evidence="5">Endoplasmic reticulum membrane</location>
    </subcellularLocation>
</comment>
<comment type="caution">
    <text evidence="5">Lacks conserved residue(s) required for the propagation of feature annotation.</text>
</comment>
<dbReference type="PANTHER" id="PTHR14624">
    <property type="entry name" value="DFG10 PROTEIN"/>
    <property type="match status" value="1"/>
</dbReference>
<evidence type="ECO:0000256" key="1">
    <source>
        <dbReference type="ARBA" id="ARBA00004127"/>
    </source>
</evidence>
<dbReference type="InterPro" id="IPR001104">
    <property type="entry name" value="3-oxo-5_a-steroid_4-DH_C"/>
</dbReference>
<keyword evidence="4 5" id="KW-0472">Membrane</keyword>
<feature type="domain" description="3-oxo-5-alpha-steroid 4-dehydrogenase C-terminal" evidence="6">
    <location>
        <begin position="163"/>
        <end position="318"/>
    </location>
</feature>
<accession>A0ABR2XZK3</accession>
<comment type="similarity">
    <text evidence="5">Belongs to the steroid 5-alpha reductase family. Polyprenal reductase subfamily.</text>
</comment>
<sequence length="318" mass="35476">MGSLDGIVESLDPYLEPARLCQAFFILAACAVLAVAIAPPSARGLLTQYGARSSTPSNGINAQNTVSEGQFTRLIGWATSVGQIPHSWFGHFYVLSVLSSAFWAVQYFYHGAFLDAIAKHQTARAPTPSMTIQQVHLAWLLMAVQGLRRLYESLFVMRASSSKMWIVHWLLGCAYYLCIGIAVWIEGSNAILQFDRQLSQLCWPSTRETGGLSLFLFAWSMQYRCHSYLAGLKKYSLPEVGMFRHLICPHYTCECLLYLSLAIVAAPEKQVCNRTVLCGLIFVTVNLGVTASGTRKWYAGKFGEEKIKGKWNMIPFLY</sequence>
<dbReference type="InterPro" id="IPR039698">
    <property type="entry name" value="Dfg10/SRD5A3"/>
</dbReference>
<keyword evidence="8" id="KW-1185">Reference proteome</keyword>
<keyword evidence="3 5" id="KW-1133">Transmembrane helix</keyword>
<evidence type="ECO:0000256" key="2">
    <source>
        <dbReference type="ARBA" id="ARBA00022692"/>
    </source>
</evidence>
<keyword evidence="2 5" id="KW-0812">Transmembrane</keyword>
<organism evidence="7 8">
    <name type="scientific">Seiridium cardinale</name>
    <dbReference type="NCBI Taxonomy" id="138064"/>
    <lineage>
        <taxon>Eukaryota</taxon>
        <taxon>Fungi</taxon>
        <taxon>Dikarya</taxon>
        <taxon>Ascomycota</taxon>
        <taxon>Pezizomycotina</taxon>
        <taxon>Sordariomycetes</taxon>
        <taxon>Xylariomycetidae</taxon>
        <taxon>Amphisphaeriales</taxon>
        <taxon>Sporocadaceae</taxon>
        <taxon>Seiridium</taxon>
    </lineage>
</organism>
<dbReference type="Pfam" id="PF02544">
    <property type="entry name" value="Steroid_dh"/>
    <property type="match status" value="1"/>
</dbReference>
<comment type="catalytic activity">
    <reaction evidence="5">
        <text>a di-trans,poly-cis-dolichal + NADP(+) = a di-trans,poly-cis-polyprenal + NADPH + H(+)</text>
        <dbReference type="Rhea" id="RHEA:80727"/>
        <dbReference type="Rhea" id="RHEA-COMP:19536"/>
        <dbReference type="Rhea" id="RHEA-COMP:19537"/>
        <dbReference type="ChEBI" id="CHEBI:15378"/>
        <dbReference type="ChEBI" id="CHEBI:57783"/>
        <dbReference type="ChEBI" id="CHEBI:58349"/>
        <dbReference type="ChEBI" id="CHEBI:231623"/>
        <dbReference type="ChEBI" id="CHEBI:231637"/>
        <dbReference type="EC" id="1.3.1.94"/>
    </reaction>
    <physiologicalReaction direction="right-to-left" evidence="5">
        <dbReference type="Rhea" id="RHEA:80729"/>
    </physiologicalReaction>
</comment>
<evidence type="ECO:0000259" key="6">
    <source>
        <dbReference type="Pfam" id="PF02544"/>
    </source>
</evidence>
<feature type="transmembrane region" description="Helical" evidence="5">
    <location>
        <begin position="20"/>
        <end position="38"/>
    </location>
</feature>
<evidence type="ECO:0000313" key="8">
    <source>
        <dbReference type="Proteomes" id="UP001465668"/>
    </source>
</evidence>
<comment type="function">
    <text evidence="5">Plays a key role in early steps of protein N-linked glycosylation by being involved in the conversion of polyprenol into dolichol. Acts as a polyprenal reductase that mediates the reduction of polyprenal into dolichal in a NADP-dependent mechanism. Dolichols are required for the synthesis of dolichol-linked monosaccharides and the oligosaccharide precursor used for N-glycosylation.</text>
</comment>
<dbReference type="PROSITE" id="PS50244">
    <property type="entry name" value="S5A_REDUCTASE"/>
    <property type="match status" value="1"/>
</dbReference>
<evidence type="ECO:0000313" key="7">
    <source>
        <dbReference type="EMBL" id="KAK9779205.1"/>
    </source>
</evidence>
<protein>
    <recommendedName>
        <fullName evidence="5">Polyprenal reductase</fullName>
        <ecNumber evidence="5">1.3.1.94</ecNumber>
    </recommendedName>
</protein>
<keyword evidence="5" id="KW-0521">NADP</keyword>
<keyword evidence="5" id="KW-0256">Endoplasmic reticulum</keyword>
<keyword evidence="5" id="KW-0560">Oxidoreductase</keyword>
<dbReference type="Proteomes" id="UP001465668">
    <property type="component" value="Unassembled WGS sequence"/>
</dbReference>
<evidence type="ECO:0000256" key="4">
    <source>
        <dbReference type="ARBA" id="ARBA00023136"/>
    </source>
</evidence>
<gene>
    <name evidence="7" type="ORF">SCAR479_04072</name>
</gene>
<feature type="transmembrane region" description="Helical" evidence="5">
    <location>
        <begin position="88"/>
        <end position="109"/>
    </location>
</feature>